<dbReference type="InterPro" id="IPR048279">
    <property type="entry name" value="MdtK-like"/>
</dbReference>
<evidence type="ECO:0000256" key="1">
    <source>
        <dbReference type="ARBA" id="ARBA00004651"/>
    </source>
</evidence>
<feature type="transmembrane region" description="Helical" evidence="8">
    <location>
        <begin position="351"/>
        <end position="369"/>
    </location>
</feature>
<dbReference type="Pfam" id="PF01554">
    <property type="entry name" value="MatE"/>
    <property type="match status" value="2"/>
</dbReference>
<feature type="transmembrane region" description="Helical" evidence="8">
    <location>
        <begin position="198"/>
        <end position="216"/>
    </location>
</feature>
<evidence type="ECO:0000256" key="8">
    <source>
        <dbReference type="SAM" id="Phobius"/>
    </source>
</evidence>
<reference evidence="9 10" key="1">
    <citation type="submission" date="2020-02" db="EMBL/GenBank/DDBJ databases">
        <title>Sequencing the genomes of 1000 actinobacteria strains.</title>
        <authorList>
            <person name="Klenk H.-P."/>
        </authorList>
    </citation>
    <scope>NUCLEOTIDE SEQUENCE [LARGE SCALE GENOMIC DNA]</scope>
    <source>
        <strain evidence="9 10">DSM 19609</strain>
    </source>
</reference>
<feature type="transmembrane region" description="Helical" evidence="8">
    <location>
        <begin position="237"/>
        <end position="259"/>
    </location>
</feature>
<keyword evidence="7 8" id="KW-0472">Membrane</keyword>
<dbReference type="RefSeq" id="WP_208390844.1">
    <property type="nucleotide sequence ID" value="NZ_BAAAOO010000004.1"/>
</dbReference>
<dbReference type="InterPro" id="IPR002528">
    <property type="entry name" value="MATE_fam"/>
</dbReference>
<evidence type="ECO:0000256" key="3">
    <source>
        <dbReference type="ARBA" id="ARBA00022448"/>
    </source>
</evidence>
<organism evidence="9 10">
    <name type="scientific">Brooklawnia cerclae</name>
    <dbReference type="NCBI Taxonomy" id="349934"/>
    <lineage>
        <taxon>Bacteria</taxon>
        <taxon>Bacillati</taxon>
        <taxon>Actinomycetota</taxon>
        <taxon>Actinomycetes</taxon>
        <taxon>Propionibacteriales</taxon>
        <taxon>Propionibacteriaceae</taxon>
        <taxon>Brooklawnia</taxon>
    </lineage>
</organism>
<name>A0ABX0SM40_9ACTN</name>
<evidence type="ECO:0000256" key="6">
    <source>
        <dbReference type="ARBA" id="ARBA00022989"/>
    </source>
</evidence>
<evidence type="ECO:0000256" key="2">
    <source>
        <dbReference type="ARBA" id="ARBA00010199"/>
    </source>
</evidence>
<dbReference type="PANTHER" id="PTHR42893:SF46">
    <property type="entry name" value="PROTEIN DETOXIFICATION 44, CHLOROPLASTIC"/>
    <property type="match status" value="1"/>
</dbReference>
<keyword evidence="5 8" id="KW-0812">Transmembrane</keyword>
<feature type="transmembrane region" description="Helical" evidence="8">
    <location>
        <begin position="165"/>
        <end position="186"/>
    </location>
</feature>
<gene>
    <name evidence="9" type="ORF">FB473_003083</name>
</gene>
<comment type="subcellular location">
    <subcellularLocation>
        <location evidence="1">Cell membrane</location>
        <topology evidence="1">Multi-pass membrane protein</topology>
    </subcellularLocation>
</comment>
<dbReference type="Proteomes" id="UP000749311">
    <property type="component" value="Unassembled WGS sequence"/>
</dbReference>
<feature type="transmembrane region" description="Helical" evidence="8">
    <location>
        <begin position="15"/>
        <end position="35"/>
    </location>
</feature>
<feature type="transmembrane region" description="Helical" evidence="8">
    <location>
        <begin position="134"/>
        <end position="158"/>
    </location>
</feature>
<evidence type="ECO:0000313" key="10">
    <source>
        <dbReference type="Proteomes" id="UP000749311"/>
    </source>
</evidence>
<comment type="caution">
    <text evidence="9">The sequence shown here is derived from an EMBL/GenBank/DDBJ whole genome shotgun (WGS) entry which is preliminary data.</text>
</comment>
<dbReference type="PANTHER" id="PTHR42893">
    <property type="entry name" value="PROTEIN DETOXIFICATION 44, CHLOROPLASTIC-RELATED"/>
    <property type="match status" value="1"/>
</dbReference>
<accession>A0ABX0SM40</accession>
<dbReference type="PIRSF" id="PIRSF006603">
    <property type="entry name" value="DinF"/>
    <property type="match status" value="1"/>
</dbReference>
<keyword evidence="6 8" id="KW-1133">Transmembrane helix</keyword>
<dbReference type="NCBIfam" id="TIGR00797">
    <property type="entry name" value="matE"/>
    <property type="match status" value="1"/>
</dbReference>
<keyword evidence="4" id="KW-1003">Cell membrane</keyword>
<evidence type="ECO:0000256" key="5">
    <source>
        <dbReference type="ARBA" id="ARBA00022692"/>
    </source>
</evidence>
<evidence type="ECO:0000313" key="9">
    <source>
        <dbReference type="EMBL" id="NIH58388.1"/>
    </source>
</evidence>
<feature type="transmembrane region" description="Helical" evidence="8">
    <location>
        <begin position="316"/>
        <end position="339"/>
    </location>
</feature>
<feature type="transmembrane region" description="Helical" evidence="8">
    <location>
        <begin position="91"/>
        <end position="114"/>
    </location>
</feature>
<feature type="transmembrane region" description="Helical" evidence="8">
    <location>
        <begin position="408"/>
        <end position="432"/>
    </location>
</feature>
<evidence type="ECO:0000256" key="4">
    <source>
        <dbReference type="ARBA" id="ARBA00022475"/>
    </source>
</evidence>
<feature type="transmembrane region" description="Helical" evidence="8">
    <location>
        <begin position="381"/>
        <end position="402"/>
    </location>
</feature>
<protein>
    <submittedName>
        <fullName evidence="9">MATE family efflux protein</fullName>
    </submittedName>
</protein>
<comment type="similarity">
    <text evidence="2">Belongs to the multi antimicrobial extrusion (MATE) (TC 2.A.66.1) family.</text>
</comment>
<dbReference type="EMBL" id="JAAMOZ010000003">
    <property type="protein sequence ID" value="NIH58388.1"/>
    <property type="molecule type" value="Genomic_DNA"/>
</dbReference>
<feature type="transmembrane region" description="Helical" evidence="8">
    <location>
        <begin position="271"/>
        <end position="295"/>
    </location>
</feature>
<keyword evidence="3" id="KW-0813">Transport</keyword>
<evidence type="ECO:0000256" key="7">
    <source>
        <dbReference type="ARBA" id="ARBA00023136"/>
    </source>
</evidence>
<sequence>MPSRDPQLRAIDHDIRGLAVPALGALMAEPLFLLADSAMVGHLGSTQLAGLAVASTLLQTAVGLMIFLAYATTPSVARRVGAGDRTGALTAGASGMWLALLIGVVLSLAALPAARPIIGWFSSDAGVAAEAATYLRVSLAGIPAMLLVLAGTGVLRGLQDTRTTLVVSGAGFLANIALNAILIYGLRMGIAGSALGTVIAQWAMAAAYVAIVVRAARGSGASLMPDPALIGGVATSSWWLFVRTVGLRIGVVATVWVAARLGPAETAGYQVLSTVFSAFAFGLDALAIAAQALLARAIGAGDREAVTTTTRRLITWGWRCGAAGALVIAAASPVLGRVFTSDPTVLGPLPWTFLLMASGLPLAGYVFVLDGILIAAEDYPYLAIASVATIAVLLPVLLGVAATGTTGVAGMLLIWASYGFVFIGMRAVMLTLRIRGTTWLRA</sequence>
<dbReference type="InterPro" id="IPR044644">
    <property type="entry name" value="DinF-like"/>
</dbReference>
<proteinExistence type="inferred from homology"/>
<feature type="transmembrane region" description="Helical" evidence="8">
    <location>
        <begin position="47"/>
        <end position="70"/>
    </location>
</feature>
<keyword evidence="10" id="KW-1185">Reference proteome</keyword>